<proteinExistence type="predicted"/>
<dbReference type="PROSITE" id="PS50887">
    <property type="entry name" value="GGDEF"/>
    <property type="match status" value="1"/>
</dbReference>
<dbReference type="InterPro" id="IPR043128">
    <property type="entry name" value="Rev_trsase/Diguanyl_cyclase"/>
</dbReference>
<reference evidence="4 6" key="2">
    <citation type="submission" date="2019-03" db="EMBL/GenBank/DDBJ databases">
        <title>Genomic Encyclopedia of Type Strains, Phase IV (KMG-IV): sequencing the most valuable type-strain genomes for metagenomic binning, comparative biology and taxonomic classification.</title>
        <authorList>
            <person name="Goeker M."/>
        </authorList>
    </citation>
    <scope>NUCLEOTIDE SEQUENCE [LARGE SCALE GENOMIC DNA]</scope>
    <source>
        <strain evidence="4 6">DSM 20580</strain>
    </source>
</reference>
<dbReference type="Gene3D" id="3.30.70.270">
    <property type="match status" value="1"/>
</dbReference>
<reference evidence="3 5" key="1">
    <citation type="submission" date="2018-06" db="EMBL/GenBank/DDBJ databases">
        <authorList>
            <consortium name="Pathogen Informatics"/>
            <person name="Doyle S."/>
        </authorList>
    </citation>
    <scope>NUCLEOTIDE SEQUENCE [LARGE SCALE GENOMIC DNA]</scope>
    <source>
        <strain evidence="3 5">NCTC10597</strain>
    </source>
</reference>
<dbReference type="SMART" id="SM00267">
    <property type="entry name" value="GGDEF"/>
    <property type="match status" value="1"/>
</dbReference>
<comment type="caution">
    <text evidence="3">The sequence shown here is derived from an EMBL/GenBank/DDBJ whole genome shotgun (WGS) entry which is preliminary data.</text>
</comment>
<keyword evidence="3" id="KW-0548">Nucleotidyltransferase</keyword>
<evidence type="ECO:0000313" key="5">
    <source>
        <dbReference type="Proteomes" id="UP000254330"/>
    </source>
</evidence>
<dbReference type="PANTHER" id="PTHR45138">
    <property type="entry name" value="REGULATORY COMPONENTS OF SENSORY TRANSDUCTION SYSTEM"/>
    <property type="match status" value="1"/>
</dbReference>
<evidence type="ECO:0000313" key="3">
    <source>
        <dbReference type="EMBL" id="STX08478.1"/>
    </source>
</evidence>
<organism evidence="3 5">
    <name type="scientific">Kurthia zopfii</name>
    <dbReference type="NCBI Taxonomy" id="1650"/>
    <lineage>
        <taxon>Bacteria</taxon>
        <taxon>Bacillati</taxon>
        <taxon>Bacillota</taxon>
        <taxon>Bacilli</taxon>
        <taxon>Bacillales</taxon>
        <taxon>Caryophanaceae</taxon>
        <taxon>Kurthia</taxon>
    </lineage>
</organism>
<keyword evidence="1" id="KW-0812">Transmembrane</keyword>
<evidence type="ECO:0000256" key="1">
    <source>
        <dbReference type="SAM" id="Phobius"/>
    </source>
</evidence>
<dbReference type="PANTHER" id="PTHR45138:SF9">
    <property type="entry name" value="DIGUANYLATE CYCLASE DGCM-RELATED"/>
    <property type="match status" value="1"/>
</dbReference>
<dbReference type="GO" id="GO:0043709">
    <property type="term" value="P:cell adhesion involved in single-species biofilm formation"/>
    <property type="evidence" value="ECO:0007669"/>
    <property type="project" value="TreeGrafter"/>
</dbReference>
<dbReference type="OrthoDB" id="9759607at2"/>
<feature type="domain" description="GGDEF" evidence="2">
    <location>
        <begin position="390"/>
        <end position="519"/>
    </location>
</feature>
<dbReference type="GO" id="GO:0005886">
    <property type="term" value="C:plasma membrane"/>
    <property type="evidence" value="ECO:0007669"/>
    <property type="project" value="TreeGrafter"/>
</dbReference>
<dbReference type="RefSeq" id="WP_109349895.1">
    <property type="nucleotide sequence ID" value="NZ_BJUE01000017.1"/>
</dbReference>
<protein>
    <submittedName>
        <fullName evidence="4">Diguanylate cyclase (GGDEF)-like protein</fullName>
    </submittedName>
    <submittedName>
        <fullName evidence="3">Probable diguanylate cyclase YdaM</fullName>
        <ecNumber evidence="3">2.7.7.65</ecNumber>
    </submittedName>
</protein>
<gene>
    <name evidence="3" type="primary">ydaM_1</name>
    <name evidence="4" type="ORF">DFR61_11938</name>
    <name evidence="3" type="ORF">NCTC10597_00137</name>
</gene>
<dbReference type="NCBIfam" id="TIGR00254">
    <property type="entry name" value="GGDEF"/>
    <property type="match status" value="1"/>
</dbReference>
<accession>A0A2U3AC76</accession>
<dbReference type="EMBL" id="SNZG01000019">
    <property type="protein sequence ID" value="TDR37802.1"/>
    <property type="molecule type" value="Genomic_DNA"/>
</dbReference>
<dbReference type="InterPro" id="IPR050469">
    <property type="entry name" value="Diguanylate_Cyclase"/>
</dbReference>
<keyword evidence="6" id="KW-1185">Reference proteome</keyword>
<dbReference type="EMBL" id="UGNP01000001">
    <property type="protein sequence ID" value="STX08478.1"/>
    <property type="molecule type" value="Genomic_DNA"/>
</dbReference>
<dbReference type="InterPro" id="IPR029151">
    <property type="entry name" value="Sensor-like_sf"/>
</dbReference>
<dbReference type="SUPFAM" id="SSF103190">
    <property type="entry name" value="Sensory domain-like"/>
    <property type="match status" value="2"/>
</dbReference>
<evidence type="ECO:0000259" key="2">
    <source>
        <dbReference type="PROSITE" id="PS50887"/>
    </source>
</evidence>
<sequence length="519" mass="58050">MKINRIKLQYLIIGVALLAFMLTSVVSIWSGYKLNKDNLGESALETNRVYAQKLADTANNYLQEQIMMLSANVPEIAEQMSNEEVLKKKADLIRNQTDAFNSIAIVNDQAVVQATSPQTLDLVGVKLTSNAMKEAIKKKKPMISQPYESVSGRLIIFISVPLFSKTNDYLGLIGGTIYLKEDNVLSELLGVHPYSDHSTVYVAAKDGTIVYDENKENIGEDFSKNKIIAKALEAHKTGVMKGVNNAGEQSFAGYSYIKESNWTVIAQRPADAVEAPAGKMVQKMLNIAIPLLFVSLIIVIFAAYKIAKPLQRLAELTESSKAKDEEKNFRTVPAWYYEAIQLKESLIISFGALHNRVHDLTDQSRTDALTGLFNRRTLDEVMNRWTEEQKHFSLILFDVDHFKKVNDTYGHDVGDEVLKYIAITMEQHADVSDLCFRFGGEEFVILLPKTDAEGAFNFAEKLRKSFEENNSPTGKPITISAGIAECPKNANDYGTLIKKADQSLYYSKENGRNQVKITE</sequence>
<dbReference type="FunFam" id="3.30.70.270:FF:000001">
    <property type="entry name" value="Diguanylate cyclase domain protein"/>
    <property type="match status" value="1"/>
</dbReference>
<dbReference type="CDD" id="cd18773">
    <property type="entry name" value="PDC1_HK_sensor"/>
    <property type="match status" value="1"/>
</dbReference>
<dbReference type="GO" id="GO:0052621">
    <property type="term" value="F:diguanylate cyclase activity"/>
    <property type="evidence" value="ECO:0007669"/>
    <property type="project" value="UniProtKB-EC"/>
</dbReference>
<dbReference type="EC" id="2.7.7.65" evidence="3"/>
<evidence type="ECO:0000313" key="4">
    <source>
        <dbReference type="EMBL" id="TDR37802.1"/>
    </source>
</evidence>
<dbReference type="CDD" id="cd18774">
    <property type="entry name" value="PDC2_HK_sensor"/>
    <property type="match status" value="1"/>
</dbReference>
<evidence type="ECO:0000313" key="6">
    <source>
        <dbReference type="Proteomes" id="UP000294641"/>
    </source>
</evidence>
<feature type="transmembrane region" description="Helical" evidence="1">
    <location>
        <begin position="284"/>
        <end position="304"/>
    </location>
</feature>
<keyword evidence="1" id="KW-0472">Membrane</keyword>
<dbReference type="Proteomes" id="UP000294641">
    <property type="component" value="Unassembled WGS sequence"/>
</dbReference>
<dbReference type="AlphaFoldDB" id="A0A2U3AC76"/>
<dbReference type="GO" id="GO:1902201">
    <property type="term" value="P:negative regulation of bacterial-type flagellum-dependent cell motility"/>
    <property type="evidence" value="ECO:0007669"/>
    <property type="project" value="TreeGrafter"/>
</dbReference>
<keyword evidence="3" id="KW-0808">Transferase</keyword>
<keyword evidence="1" id="KW-1133">Transmembrane helix</keyword>
<dbReference type="SUPFAM" id="SSF55073">
    <property type="entry name" value="Nucleotide cyclase"/>
    <property type="match status" value="1"/>
</dbReference>
<dbReference type="InterPro" id="IPR029787">
    <property type="entry name" value="Nucleotide_cyclase"/>
</dbReference>
<dbReference type="Pfam" id="PF00990">
    <property type="entry name" value="GGDEF"/>
    <property type="match status" value="1"/>
</dbReference>
<dbReference type="Proteomes" id="UP000254330">
    <property type="component" value="Unassembled WGS sequence"/>
</dbReference>
<dbReference type="Gene3D" id="3.30.450.20">
    <property type="entry name" value="PAS domain"/>
    <property type="match status" value="1"/>
</dbReference>
<name>A0A2U3AC76_9BACL</name>
<dbReference type="InterPro" id="IPR000160">
    <property type="entry name" value="GGDEF_dom"/>
</dbReference>
<dbReference type="CDD" id="cd01949">
    <property type="entry name" value="GGDEF"/>
    <property type="match status" value="1"/>
</dbReference>